<dbReference type="GO" id="GO:0005737">
    <property type="term" value="C:cytoplasm"/>
    <property type="evidence" value="ECO:0007669"/>
    <property type="project" value="UniProtKB-ARBA"/>
</dbReference>
<organism evidence="5 6">
    <name type="scientific">Cichlidogyrus casuarinus</name>
    <dbReference type="NCBI Taxonomy" id="1844966"/>
    <lineage>
        <taxon>Eukaryota</taxon>
        <taxon>Metazoa</taxon>
        <taxon>Spiralia</taxon>
        <taxon>Lophotrochozoa</taxon>
        <taxon>Platyhelminthes</taxon>
        <taxon>Monogenea</taxon>
        <taxon>Monopisthocotylea</taxon>
        <taxon>Dactylogyridea</taxon>
        <taxon>Ancyrocephalidae</taxon>
        <taxon>Cichlidogyrus</taxon>
    </lineage>
</organism>
<evidence type="ECO:0000256" key="4">
    <source>
        <dbReference type="ARBA" id="ARBA00038114"/>
    </source>
</evidence>
<comment type="similarity">
    <text evidence="4">Belongs to the inner dynein arm light chain family.</text>
</comment>
<proteinExistence type="inferred from homology"/>
<dbReference type="GO" id="GO:0030286">
    <property type="term" value="C:dynein complex"/>
    <property type="evidence" value="ECO:0007669"/>
    <property type="project" value="UniProtKB-KW"/>
</dbReference>
<name>A0ABD2Q5S7_9PLAT</name>
<keyword evidence="3" id="KW-0505">Motor protein</keyword>
<dbReference type="EMBL" id="JBJKFK010000917">
    <property type="protein sequence ID" value="KAL3314743.1"/>
    <property type="molecule type" value="Genomic_DNA"/>
</dbReference>
<dbReference type="Pfam" id="PF10211">
    <property type="entry name" value="Ax_dynein_light"/>
    <property type="match status" value="1"/>
</dbReference>
<evidence type="ECO:0000256" key="3">
    <source>
        <dbReference type="ARBA" id="ARBA00023175"/>
    </source>
</evidence>
<evidence type="ECO:0000313" key="6">
    <source>
        <dbReference type="Proteomes" id="UP001626550"/>
    </source>
</evidence>
<dbReference type="InterPro" id="IPR019347">
    <property type="entry name" value="Axonemal_dynein_light_chain"/>
</dbReference>
<dbReference type="Proteomes" id="UP001626550">
    <property type="component" value="Unassembled WGS sequence"/>
</dbReference>
<keyword evidence="2" id="KW-0175">Coiled coil</keyword>
<evidence type="ECO:0000256" key="1">
    <source>
        <dbReference type="ARBA" id="ARBA00023017"/>
    </source>
</evidence>
<accession>A0ABD2Q5S7</accession>
<dbReference type="PANTHER" id="PTHR13183:SF0">
    <property type="entry name" value="AXONEMAL DYNEIN LIGHT INTERMEDIATE POLYPEPTIDE 1"/>
    <property type="match status" value="1"/>
</dbReference>
<keyword evidence="1" id="KW-0243">Dynein</keyword>
<reference evidence="5 6" key="1">
    <citation type="submission" date="2024-11" db="EMBL/GenBank/DDBJ databases">
        <title>Adaptive evolution of stress response genes in parasites aligns with host niche diversity.</title>
        <authorList>
            <person name="Hahn C."/>
            <person name="Resl P."/>
        </authorList>
    </citation>
    <scope>NUCLEOTIDE SEQUENCE [LARGE SCALE GENOMIC DNA]</scope>
    <source>
        <strain evidence="5">EGGRZ-B1_66</strain>
        <tissue evidence="5">Body</tissue>
    </source>
</reference>
<protein>
    <submittedName>
        <fullName evidence="5">Uncharacterized protein</fullName>
    </submittedName>
</protein>
<gene>
    <name evidence="5" type="ORF">Ciccas_006633</name>
</gene>
<sequence length="235" mass="27613">MELIKYSAPVEIEGVHDCLRKQEEEERDLFALVTPNKVLTKEQILELYFPPIYNFEFNTMRHVAKRTSCSDLQNLERDLTDMLKARVARQRPLCGVRASVLQGTALELVRQLMIENDVQGQLLLRTLGHYFKEIHALEKLLESTEAFTDRVLIQNYFEFYKQMQYKKTLDQETLNLQEEIGFLNDKFNKMMATFEAYETAAKNKNTKQKQFYITANEQLKSVVTNTSMLERFFGL</sequence>
<dbReference type="PANTHER" id="PTHR13183">
    <property type="entry name" value="AXONEMAL INNER ARM DYNEIN LIGHT CHAIN 28"/>
    <property type="match status" value="1"/>
</dbReference>
<evidence type="ECO:0000313" key="5">
    <source>
        <dbReference type="EMBL" id="KAL3314743.1"/>
    </source>
</evidence>
<dbReference type="AlphaFoldDB" id="A0ABD2Q5S7"/>
<evidence type="ECO:0000256" key="2">
    <source>
        <dbReference type="ARBA" id="ARBA00023054"/>
    </source>
</evidence>
<keyword evidence="6" id="KW-1185">Reference proteome</keyword>
<comment type="caution">
    <text evidence="5">The sequence shown here is derived from an EMBL/GenBank/DDBJ whole genome shotgun (WGS) entry which is preliminary data.</text>
</comment>